<dbReference type="InterPro" id="IPR036688">
    <property type="entry name" value="MoeA_C_domain_IV_sf"/>
</dbReference>
<dbReference type="SUPFAM" id="SSF53218">
    <property type="entry name" value="Molybdenum cofactor biosynthesis proteins"/>
    <property type="match status" value="1"/>
</dbReference>
<dbReference type="PANTHER" id="PTHR10192:SF5">
    <property type="entry name" value="GEPHYRIN"/>
    <property type="match status" value="1"/>
</dbReference>
<dbReference type="InterPro" id="IPR036425">
    <property type="entry name" value="MoaB/Mog-like_dom_sf"/>
</dbReference>
<keyword evidence="6 8" id="KW-0808">Transferase</keyword>
<dbReference type="Pfam" id="PF03453">
    <property type="entry name" value="MoeA_N"/>
    <property type="match status" value="1"/>
</dbReference>
<keyword evidence="6" id="KW-0460">Magnesium</keyword>
<feature type="domain" description="MoaB/Mog" evidence="7">
    <location>
        <begin position="189"/>
        <end position="329"/>
    </location>
</feature>
<evidence type="ECO:0000313" key="8">
    <source>
        <dbReference type="EMBL" id="NGY03395.1"/>
    </source>
</evidence>
<evidence type="ECO:0000256" key="5">
    <source>
        <dbReference type="ARBA" id="ARBA00047317"/>
    </source>
</evidence>
<proteinExistence type="inferred from homology"/>
<dbReference type="SUPFAM" id="SSF63882">
    <property type="entry name" value="MoeA N-terminal region -like"/>
    <property type="match status" value="1"/>
</dbReference>
<comment type="similarity">
    <text evidence="3 6">Belongs to the MoeA family.</text>
</comment>
<dbReference type="InterPro" id="IPR036135">
    <property type="entry name" value="MoeA_linker/N_sf"/>
</dbReference>
<dbReference type="Pfam" id="PF00994">
    <property type="entry name" value="MoCF_biosynth"/>
    <property type="match status" value="1"/>
</dbReference>
<dbReference type="GO" id="GO:0005829">
    <property type="term" value="C:cytosol"/>
    <property type="evidence" value="ECO:0007669"/>
    <property type="project" value="TreeGrafter"/>
</dbReference>
<dbReference type="Gene3D" id="2.170.190.11">
    <property type="entry name" value="Molybdopterin biosynthesis moea protein, domain 3"/>
    <property type="match status" value="1"/>
</dbReference>
<sequence>MSAHDCAHGVLLPLDAALACYAREVRSLPAQRLPVADALQHVLAAPVSAAVDLPMFTQSAVDGYALRSADLATAGKPAPLRLPLAGEVRAGVAPDAPLPAGHAMRIFTGGRLPAGADTVARQEIVERDGEYALLRHALAAGVDVRMRGEELRAGSPLAQAGQRLHAGLIAALAMAGVAEVEVARMPRVRVLVTGDEVTQGTPGEAGVFDANGPLLRSWFLERGYPAPQIDYVIDDRARLRDAVDDALRNCDLLLTTGGVSVGDHDLVRPVAAELGVREVFWQVAQKPGKPLYFGVRDHDEARPLMLGLPGNPGAVLIGLHVHVAAVLAHLQNAAEAAPAWRTGRLAAAVRADAREQLLRMSVRIDGDGRIWLERLDRQDSHMLSNLASAGALVRIPAAAALDAHAVVQWLALP</sequence>
<comment type="cofactor">
    <cofactor evidence="6">
        <name>Mg(2+)</name>
        <dbReference type="ChEBI" id="CHEBI:18420"/>
    </cofactor>
</comment>
<protein>
    <recommendedName>
        <fullName evidence="6">Molybdopterin molybdenumtransferase</fullName>
        <ecNumber evidence="6">2.10.1.1</ecNumber>
    </recommendedName>
</protein>
<dbReference type="GO" id="GO:0061599">
    <property type="term" value="F:molybdopterin molybdotransferase activity"/>
    <property type="evidence" value="ECO:0007669"/>
    <property type="project" value="UniProtKB-UniRule"/>
</dbReference>
<dbReference type="GO" id="GO:0046872">
    <property type="term" value="F:metal ion binding"/>
    <property type="evidence" value="ECO:0007669"/>
    <property type="project" value="UniProtKB-UniRule"/>
</dbReference>
<dbReference type="InterPro" id="IPR005110">
    <property type="entry name" value="MoeA_linker/N"/>
</dbReference>
<keyword evidence="6" id="KW-0479">Metal-binding</keyword>
<evidence type="ECO:0000256" key="1">
    <source>
        <dbReference type="ARBA" id="ARBA00002901"/>
    </source>
</evidence>
<keyword evidence="4 6" id="KW-0501">Molybdenum cofactor biosynthesis</keyword>
<gene>
    <name evidence="8" type="ORF">G7Y85_01315</name>
</gene>
<dbReference type="UniPathway" id="UPA00344"/>
<dbReference type="AlphaFoldDB" id="A0A6M2BML4"/>
<evidence type="ECO:0000256" key="3">
    <source>
        <dbReference type="ARBA" id="ARBA00010763"/>
    </source>
</evidence>
<dbReference type="SMART" id="SM00852">
    <property type="entry name" value="MoCF_biosynth"/>
    <property type="match status" value="1"/>
</dbReference>
<comment type="function">
    <text evidence="1 6">Catalyzes the insertion of molybdate into adenylated molybdopterin with the concomitant release of AMP.</text>
</comment>
<evidence type="ECO:0000256" key="2">
    <source>
        <dbReference type="ARBA" id="ARBA00005046"/>
    </source>
</evidence>
<dbReference type="CDD" id="cd00887">
    <property type="entry name" value="MoeA"/>
    <property type="match status" value="1"/>
</dbReference>
<keyword evidence="9" id="KW-1185">Reference proteome</keyword>
<evidence type="ECO:0000256" key="6">
    <source>
        <dbReference type="RuleBase" id="RU365090"/>
    </source>
</evidence>
<dbReference type="Proteomes" id="UP000472676">
    <property type="component" value="Unassembled WGS sequence"/>
</dbReference>
<dbReference type="EC" id="2.10.1.1" evidence="6"/>
<dbReference type="EMBL" id="JAAMOW010000001">
    <property type="protein sequence ID" value="NGY03395.1"/>
    <property type="molecule type" value="Genomic_DNA"/>
</dbReference>
<name>A0A6M2BML4_9GAMM</name>
<dbReference type="Gene3D" id="2.40.340.10">
    <property type="entry name" value="MoeA, C-terminal, domain IV"/>
    <property type="match status" value="1"/>
</dbReference>
<evidence type="ECO:0000256" key="4">
    <source>
        <dbReference type="ARBA" id="ARBA00023150"/>
    </source>
</evidence>
<organism evidence="8 9">
    <name type="scientific">Solimonas terrae</name>
    <dbReference type="NCBI Taxonomy" id="1396819"/>
    <lineage>
        <taxon>Bacteria</taxon>
        <taxon>Pseudomonadati</taxon>
        <taxon>Pseudomonadota</taxon>
        <taxon>Gammaproteobacteria</taxon>
        <taxon>Nevskiales</taxon>
        <taxon>Nevskiaceae</taxon>
        <taxon>Solimonas</taxon>
    </lineage>
</organism>
<reference evidence="8 9" key="1">
    <citation type="journal article" date="2014" name="Int. J. Syst. Evol. Microbiol.">
        <title>Solimonas terrae sp. nov., isolated from soil.</title>
        <authorList>
            <person name="Kim S.J."/>
            <person name="Moon J.Y."/>
            <person name="Weon H.Y."/>
            <person name="Ahn J.H."/>
            <person name="Chen W.M."/>
            <person name="Kwon S.W."/>
        </authorList>
    </citation>
    <scope>NUCLEOTIDE SEQUENCE [LARGE SCALE GENOMIC DNA]</scope>
    <source>
        <strain evidence="8 9">KIS83-12</strain>
    </source>
</reference>
<dbReference type="InterPro" id="IPR038987">
    <property type="entry name" value="MoeA-like"/>
</dbReference>
<accession>A0A6M2BML4</accession>
<evidence type="ECO:0000259" key="7">
    <source>
        <dbReference type="SMART" id="SM00852"/>
    </source>
</evidence>
<comment type="pathway">
    <text evidence="2 6">Cofactor biosynthesis; molybdopterin biosynthesis.</text>
</comment>
<dbReference type="Pfam" id="PF03454">
    <property type="entry name" value="MoeA_C"/>
    <property type="match status" value="1"/>
</dbReference>
<evidence type="ECO:0000313" key="9">
    <source>
        <dbReference type="Proteomes" id="UP000472676"/>
    </source>
</evidence>
<dbReference type="Gene3D" id="3.90.105.10">
    <property type="entry name" value="Molybdopterin biosynthesis moea protein, domain 2"/>
    <property type="match status" value="1"/>
</dbReference>
<comment type="catalytic activity">
    <reaction evidence="5">
        <text>adenylyl-molybdopterin + molybdate = Mo-molybdopterin + AMP + H(+)</text>
        <dbReference type="Rhea" id="RHEA:35047"/>
        <dbReference type="ChEBI" id="CHEBI:15378"/>
        <dbReference type="ChEBI" id="CHEBI:36264"/>
        <dbReference type="ChEBI" id="CHEBI:62727"/>
        <dbReference type="ChEBI" id="CHEBI:71302"/>
        <dbReference type="ChEBI" id="CHEBI:456215"/>
        <dbReference type="EC" id="2.10.1.1"/>
    </reaction>
</comment>
<dbReference type="PANTHER" id="PTHR10192">
    <property type="entry name" value="MOLYBDOPTERIN BIOSYNTHESIS PROTEIN"/>
    <property type="match status" value="1"/>
</dbReference>
<comment type="caution">
    <text evidence="8">The sequence shown here is derived from an EMBL/GenBank/DDBJ whole genome shotgun (WGS) entry which is preliminary data.</text>
</comment>
<dbReference type="Gene3D" id="3.40.980.10">
    <property type="entry name" value="MoaB/Mog-like domain"/>
    <property type="match status" value="1"/>
</dbReference>
<dbReference type="RefSeq" id="WP_166250809.1">
    <property type="nucleotide sequence ID" value="NZ_JAAMOW010000001.1"/>
</dbReference>
<dbReference type="GO" id="GO:0006777">
    <property type="term" value="P:Mo-molybdopterin cofactor biosynthetic process"/>
    <property type="evidence" value="ECO:0007669"/>
    <property type="project" value="UniProtKB-UniRule"/>
</dbReference>
<dbReference type="InterPro" id="IPR001453">
    <property type="entry name" value="MoaB/Mog_dom"/>
</dbReference>
<dbReference type="InterPro" id="IPR005111">
    <property type="entry name" value="MoeA_C_domain_IV"/>
</dbReference>
<keyword evidence="6" id="KW-0500">Molybdenum</keyword>
<dbReference type="SUPFAM" id="SSF63867">
    <property type="entry name" value="MoeA C-terminal domain-like"/>
    <property type="match status" value="1"/>
</dbReference>